<dbReference type="RefSeq" id="WP_148749306.1">
    <property type="nucleotide sequence ID" value="NZ_VSSR01000006.1"/>
</dbReference>
<keyword evidence="3" id="KW-1185">Reference proteome</keyword>
<evidence type="ECO:0000256" key="1">
    <source>
        <dbReference type="SAM" id="MobiDB-lite"/>
    </source>
</evidence>
<accession>A0A5S4X467</accession>
<sequence>MTKADGVHSTPRINSPIERPVESMDSFSAQPATGQSETGERTSESRKPAKGLSRRMALAGLAALPLALPAAAAVPDPVFAAIRRYNVLSAEYTAAVDRWAPLEHEHPDRPDAEDETSRRSSALFEQMDVIFTFEPSTVAGVTALLNYISTLEEWQMPPGLEDGNGKEAVQTLCSRLAAAIEQSGVAV</sequence>
<dbReference type="Proteomes" id="UP000324853">
    <property type="component" value="Unassembled WGS sequence"/>
</dbReference>
<protein>
    <recommendedName>
        <fullName evidence="4">Twin-arginine translocation signal domain-containing protein</fullName>
    </recommendedName>
</protein>
<gene>
    <name evidence="2" type="ORF">FXB38_03125</name>
</gene>
<proteinExistence type="predicted"/>
<dbReference type="OrthoDB" id="8238548at2"/>
<comment type="caution">
    <text evidence="2">The sequence shown here is derived from an EMBL/GenBank/DDBJ whole genome shotgun (WGS) entry which is preliminary data.</text>
</comment>
<dbReference type="AlphaFoldDB" id="A0A5S4X467"/>
<reference evidence="2 3" key="1">
    <citation type="submission" date="2019-08" db="EMBL/GenBank/DDBJ databases">
        <title>Bradyrhizobium hipponensis sp. nov., a rhizobium isolated from a Lupinus angustifolius root nodule in Tunisia.</title>
        <authorList>
            <person name="Off K."/>
            <person name="Rejili M."/>
            <person name="Mars M."/>
            <person name="Brachmann A."/>
            <person name="Marin M."/>
        </authorList>
    </citation>
    <scope>NUCLEOTIDE SEQUENCE [LARGE SCALE GENOMIC DNA]</scope>
    <source>
        <strain evidence="2 3">CTAW11</strain>
    </source>
</reference>
<organism evidence="2 3">
    <name type="scientific">Bradyrhizobium cytisi</name>
    <dbReference type="NCBI Taxonomy" id="515489"/>
    <lineage>
        <taxon>Bacteria</taxon>
        <taxon>Pseudomonadati</taxon>
        <taxon>Pseudomonadota</taxon>
        <taxon>Alphaproteobacteria</taxon>
        <taxon>Hyphomicrobiales</taxon>
        <taxon>Nitrobacteraceae</taxon>
        <taxon>Bradyrhizobium</taxon>
    </lineage>
</organism>
<evidence type="ECO:0008006" key="4">
    <source>
        <dbReference type="Google" id="ProtNLM"/>
    </source>
</evidence>
<evidence type="ECO:0000313" key="3">
    <source>
        <dbReference type="Proteomes" id="UP000324853"/>
    </source>
</evidence>
<name>A0A5S4X467_9BRAD</name>
<dbReference type="PROSITE" id="PS51318">
    <property type="entry name" value="TAT"/>
    <property type="match status" value="1"/>
</dbReference>
<feature type="compositionally biased region" description="Polar residues" evidence="1">
    <location>
        <begin position="25"/>
        <end position="37"/>
    </location>
</feature>
<dbReference type="InterPro" id="IPR006311">
    <property type="entry name" value="TAT_signal"/>
</dbReference>
<evidence type="ECO:0000313" key="2">
    <source>
        <dbReference type="EMBL" id="TYL87785.1"/>
    </source>
</evidence>
<dbReference type="EMBL" id="VSSR01000006">
    <property type="protein sequence ID" value="TYL87785.1"/>
    <property type="molecule type" value="Genomic_DNA"/>
</dbReference>
<feature type="compositionally biased region" description="Basic and acidic residues" evidence="1">
    <location>
        <begin position="38"/>
        <end position="47"/>
    </location>
</feature>
<feature type="region of interest" description="Disordered" evidence="1">
    <location>
        <begin position="1"/>
        <end position="51"/>
    </location>
</feature>